<evidence type="ECO:0000313" key="1">
    <source>
        <dbReference type="EMBL" id="KAJ9115753.1"/>
    </source>
</evidence>
<evidence type="ECO:0000313" key="2">
    <source>
        <dbReference type="Proteomes" id="UP001234202"/>
    </source>
</evidence>
<protein>
    <submittedName>
        <fullName evidence="1">Uncharacterized protein</fullName>
    </submittedName>
</protein>
<comment type="caution">
    <text evidence="1">The sequence shown here is derived from an EMBL/GenBank/DDBJ whole genome shotgun (WGS) entry which is preliminary data.</text>
</comment>
<proteinExistence type="predicted"/>
<dbReference type="EMBL" id="JASBWV010000042">
    <property type="protein sequence ID" value="KAJ9115753.1"/>
    <property type="molecule type" value="Genomic_DNA"/>
</dbReference>
<reference evidence="1" key="1">
    <citation type="submission" date="2023-04" db="EMBL/GenBank/DDBJ databases">
        <title>Draft Genome sequencing of Naganishia species isolated from polar environments using Oxford Nanopore Technology.</title>
        <authorList>
            <person name="Leo P."/>
            <person name="Venkateswaran K."/>
        </authorList>
    </citation>
    <scope>NUCLEOTIDE SEQUENCE</scope>
    <source>
        <strain evidence="1">DBVPG 5303</strain>
    </source>
</reference>
<keyword evidence="2" id="KW-1185">Reference proteome</keyword>
<dbReference type="Proteomes" id="UP001234202">
    <property type="component" value="Unassembled WGS sequence"/>
</dbReference>
<organism evidence="1 2">
    <name type="scientific">Naganishia onofrii</name>
    <dbReference type="NCBI Taxonomy" id="1851511"/>
    <lineage>
        <taxon>Eukaryota</taxon>
        <taxon>Fungi</taxon>
        <taxon>Dikarya</taxon>
        <taxon>Basidiomycota</taxon>
        <taxon>Agaricomycotina</taxon>
        <taxon>Tremellomycetes</taxon>
        <taxon>Filobasidiales</taxon>
        <taxon>Filobasidiaceae</taxon>
        <taxon>Naganishia</taxon>
    </lineage>
</organism>
<accession>A0ACC2WW65</accession>
<gene>
    <name evidence="1" type="ORF">QFC24_006936</name>
</gene>
<name>A0ACC2WW65_9TREE</name>
<sequence>MTATTHNKMDPKDSSIPEEHHVHRMGQWMSQDKRHHHAFIDQTVRHVDKHPKELLPVMKEFKEMVEGDSRLYMLFTSMFDQVPHSKKYLKDPVGEKATIRDFHHLLKVLNHVLTTAPAWTDAGHSVGLVGVPINAILDWPMGTRAGFAVFQDPQVNAMLKKVLDAWGAYLSSDESASVLGDDKVGWFSEHGLKALEEVANLGGETSYKFDELFQCDPKAKYHGYKSWDDYFTRLFREGVRPVAEPENDNIIINACESMTYKVAHNIHRRDRFWIKGQPYSCIDMFAQDPLAEQFVGGTVYQAFLSALSYHRWHVPVSGTVKKVTILPGTYYSEPLYEDFTQDGGPSAEGENTSQEYLSVVATRAIIYIQADNPKIGLMAFIAIGMTEVSTCEVYLKEGQKVKKGDLSGAFHFGGSSHVQVFRKGVELRGFPEPGRKYNVPPSGRWTKGETHRLVLSQQYSSHQGVAGLLELRSALSSFTFPPPVYSIWLCPAPSQSPPFQHEIDQLAQKYQPAPTFSPHITFYSGIDTSVPLDQVKAKLKTGLERWTNECKLAGELGESDPVLGLDLDLPAAGTFFFQAIIQPVTQNITVPEQPSLAVPDTTLGADAPKRTGYEALLRGRQILEEVFEKKPAKPYFPHLSLMYSEKQQEELQRIVDSEFSVEGVEEGKMQSFEQVECARVTVVACVGKTEDWKEVARFDLAGSEVEQ</sequence>